<dbReference type="AlphaFoldDB" id="R7SFG1"/>
<feature type="region of interest" description="Disordered" evidence="1">
    <location>
        <begin position="40"/>
        <end position="74"/>
    </location>
</feature>
<gene>
    <name evidence="2" type="ORF">CONPUDRAFT_160685</name>
</gene>
<sequence>MPGELLPGDNLLGGHDLTDDRPSHLRHRGPIQIALCDAGPTRWPRSAERASTWGPSNMWASQCPDPTEAHPVGP</sequence>
<dbReference type="RefSeq" id="XP_007776009.1">
    <property type="nucleotide sequence ID" value="XM_007777819.1"/>
</dbReference>
<dbReference type="KEGG" id="cput:CONPUDRAFT_160685"/>
<reference evidence="3" key="1">
    <citation type="journal article" date="2012" name="Science">
        <title>The Paleozoic origin of enzymatic lignin decomposition reconstructed from 31 fungal genomes.</title>
        <authorList>
            <person name="Floudas D."/>
            <person name="Binder M."/>
            <person name="Riley R."/>
            <person name="Barry K."/>
            <person name="Blanchette R.A."/>
            <person name="Henrissat B."/>
            <person name="Martinez A.T."/>
            <person name="Otillar R."/>
            <person name="Spatafora J.W."/>
            <person name="Yadav J.S."/>
            <person name="Aerts A."/>
            <person name="Benoit I."/>
            <person name="Boyd A."/>
            <person name="Carlson A."/>
            <person name="Copeland A."/>
            <person name="Coutinho P.M."/>
            <person name="de Vries R.P."/>
            <person name="Ferreira P."/>
            <person name="Findley K."/>
            <person name="Foster B."/>
            <person name="Gaskell J."/>
            <person name="Glotzer D."/>
            <person name="Gorecki P."/>
            <person name="Heitman J."/>
            <person name="Hesse C."/>
            <person name="Hori C."/>
            <person name="Igarashi K."/>
            <person name="Jurgens J.A."/>
            <person name="Kallen N."/>
            <person name="Kersten P."/>
            <person name="Kohler A."/>
            <person name="Kuees U."/>
            <person name="Kumar T.K.A."/>
            <person name="Kuo A."/>
            <person name="LaButti K."/>
            <person name="Larrondo L.F."/>
            <person name="Lindquist E."/>
            <person name="Ling A."/>
            <person name="Lombard V."/>
            <person name="Lucas S."/>
            <person name="Lundell T."/>
            <person name="Martin R."/>
            <person name="McLaughlin D.J."/>
            <person name="Morgenstern I."/>
            <person name="Morin E."/>
            <person name="Murat C."/>
            <person name="Nagy L.G."/>
            <person name="Nolan M."/>
            <person name="Ohm R.A."/>
            <person name="Patyshakuliyeva A."/>
            <person name="Rokas A."/>
            <person name="Ruiz-Duenas F.J."/>
            <person name="Sabat G."/>
            <person name="Salamov A."/>
            <person name="Samejima M."/>
            <person name="Schmutz J."/>
            <person name="Slot J.C."/>
            <person name="St John F."/>
            <person name="Stenlid J."/>
            <person name="Sun H."/>
            <person name="Sun S."/>
            <person name="Syed K."/>
            <person name="Tsang A."/>
            <person name="Wiebenga A."/>
            <person name="Young D."/>
            <person name="Pisabarro A."/>
            <person name="Eastwood D.C."/>
            <person name="Martin F."/>
            <person name="Cullen D."/>
            <person name="Grigoriev I.V."/>
            <person name="Hibbett D.S."/>
        </authorList>
    </citation>
    <scope>NUCLEOTIDE SEQUENCE [LARGE SCALE GENOMIC DNA]</scope>
    <source>
        <strain evidence="3">RWD-64-598 SS2</strain>
    </source>
</reference>
<organism evidence="2 3">
    <name type="scientific">Coniophora puteana (strain RWD-64-598)</name>
    <name type="common">Brown rot fungus</name>
    <dbReference type="NCBI Taxonomy" id="741705"/>
    <lineage>
        <taxon>Eukaryota</taxon>
        <taxon>Fungi</taxon>
        <taxon>Dikarya</taxon>
        <taxon>Basidiomycota</taxon>
        <taxon>Agaricomycotina</taxon>
        <taxon>Agaricomycetes</taxon>
        <taxon>Agaricomycetidae</taxon>
        <taxon>Boletales</taxon>
        <taxon>Coniophorineae</taxon>
        <taxon>Coniophoraceae</taxon>
        <taxon>Coniophora</taxon>
    </lineage>
</organism>
<dbReference type="GeneID" id="19204373"/>
<dbReference type="Proteomes" id="UP000053558">
    <property type="component" value="Unassembled WGS sequence"/>
</dbReference>
<evidence type="ECO:0000313" key="3">
    <source>
        <dbReference type="Proteomes" id="UP000053558"/>
    </source>
</evidence>
<evidence type="ECO:0000313" key="2">
    <source>
        <dbReference type="EMBL" id="EIW73814.1"/>
    </source>
</evidence>
<protein>
    <submittedName>
        <fullName evidence="2">Uncharacterized protein</fullName>
    </submittedName>
</protein>
<name>R7SFG1_CONPW</name>
<accession>R7SFG1</accession>
<keyword evidence="3" id="KW-1185">Reference proteome</keyword>
<dbReference type="EMBL" id="JH711663">
    <property type="protein sequence ID" value="EIW73814.1"/>
    <property type="molecule type" value="Genomic_DNA"/>
</dbReference>
<evidence type="ECO:0000256" key="1">
    <source>
        <dbReference type="SAM" id="MobiDB-lite"/>
    </source>
</evidence>
<proteinExistence type="predicted"/>
<feature type="region of interest" description="Disordered" evidence="1">
    <location>
        <begin position="1"/>
        <end position="25"/>
    </location>
</feature>